<organism evidence="1 2">
    <name type="scientific">Francisella orientalis</name>
    <dbReference type="NCBI Taxonomy" id="299583"/>
    <lineage>
        <taxon>Bacteria</taxon>
        <taxon>Pseudomonadati</taxon>
        <taxon>Pseudomonadota</taxon>
        <taxon>Gammaproteobacteria</taxon>
        <taxon>Thiotrichales</taxon>
        <taxon>Francisellaceae</taxon>
        <taxon>Francisella</taxon>
    </lineage>
</organism>
<name>A0ABM5U607_9GAMM</name>
<dbReference type="Proteomes" id="UP000035930">
    <property type="component" value="Chromosome"/>
</dbReference>
<gene>
    <name evidence="1" type="ORF">FNO190_0943</name>
</gene>
<evidence type="ECO:0000313" key="1">
    <source>
        <dbReference type="EMBL" id="AKN88682.1"/>
    </source>
</evidence>
<dbReference type="GeneID" id="83161238"/>
<dbReference type="EMBL" id="CP011923">
    <property type="protein sequence ID" value="AKN88682.1"/>
    <property type="molecule type" value="Genomic_DNA"/>
</dbReference>
<evidence type="ECO:0000313" key="2">
    <source>
        <dbReference type="Proteomes" id="UP000035930"/>
    </source>
</evidence>
<accession>A0ABM5U607</accession>
<reference evidence="1" key="1">
    <citation type="submission" date="2017-08" db="EMBL/GenBank/DDBJ databases">
        <title>Complete Genome Sequence of Francisella noatunensis subsp. orientalis strain FNO190.</title>
        <authorList>
            <person name="Pereira F.L."/>
            <person name="Goncalves L.A."/>
            <person name="Guilherme T.C."/>
            <person name="Soares S.C."/>
            <person name="Dorella F.A."/>
            <person name="Carvalho A.F."/>
            <person name="Leibowitz M.P."/>
            <person name="Leal C.A.G."/>
            <person name="Azevedo V.A.C."/>
            <person name="Figueiredo H.C.P."/>
        </authorList>
    </citation>
    <scope>NUCLEOTIDE SEQUENCE</scope>
    <source>
        <strain evidence="1">FNO190</strain>
    </source>
</reference>
<sequence length="43" mass="4654">MKKLILSVVIFSLVNVVFGSPLHQINSFSNNGVFPAPVIILAE</sequence>
<dbReference type="RefSeq" id="WP_014715441.1">
    <property type="nucleotide sequence ID" value="NZ_CP011923.2"/>
</dbReference>
<keyword evidence="2" id="KW-1185">Reference proteome</keyword>
<proteinExistence type="predicted"/>
<protein>
    <submittedName>
        <fullName evidence="1">Uncharacterized protein</fullName>
    </submittedName>
</protein>